<keyword evidence="2" id="KW-0732">Signal</keyword>
<sequence>MFEFTQLLLSVLSFKTFLRLPSTSTCNTNNDTNRPKSTSNDNRPSTSNDNRPTSSSDFDIRSAKKALHAESRKDGSKQITRGGVKGRGKSSTGRGKSSAVRGKSSAIRGNLSAGREKNIKSPSEKKRHDDHHDEPASKKQKTSSDTAEFHPWGGVSLNNELLQGPNLANNLKGVLVRSRQDNIAVIGDIESMFYQDKVPRYNKDCLRYYWWIDENPTEYRMSVHLFGATSLPSGCNYGLQNTLLKSSLMNLTLRVTDTVTKNMYVDD</sequence>
<evidence type="ECO:0000313" key="4">
    <source>
        <dbReference type="Proteomes" id="UP000507470"/>
    </source>
</evidence>
<evidence type="ECO:0000256" key="2">
    <source>
        <dbReference type="SAM" id="SignalP"/>
    </source>
</evidence>
<dbReference type="Proteomes" id="UP000507470">
    <property type="component" value="Unassembled WGS sequence"/>
</dbReference>
<accession>A0A6J8B5A2</accession>
<evidence type="ECO:0000256" key="1">
    <source>
        <dbReference type="SAM" id="MobiDB-lite"/>
    </source>
</evidence>
<protein>
    <submittedName>
        <fullName evidence="3">Uncharacterized protein</fullName>
    </submittedName>
</protein>
<dbReference type="OrthoDB" id="416987at2759"/>
<reference evidence="3 4" key="1">
    <citation type="submission" date="2020-06" db="EMBL/GenBank/DDBJ databases">
        <authorList>
            <person name="Li R."/>
            <person name="Bekaert M."/>
        </authorList>
    </citation>
    <scope>NUCLEOTIDE SEQUENCE [LARGE SCALE GENOMIC DNA]</scope>
    <source>
        <strain evidence="4">wild</strain>
    </source>
</reference>
<feature type="compositionally biased region" description="Polar residues" evidence="1">
    <location>
        <begin position="35"/>
        <end position="57"/>
    </location>
</feature>
<organism evidence="3 4">
    <name type="scientific">Mytilus coruscus</name>
    <name type="common">Sea mussel</name>
    <dbReference type="NCBI Taxonomy" id="42192"/>
    <lineage>
        <taxon>Eukaryota</taxon>
        <taxon>Metazoa</taxon>
        <taxon>Spiralia</taxon>
        <taxon>Lophotrochozoa</taxon>
        <taxon>Mollusca</taxon>
        <taxon>Bivalvia</taxon>
        <taxon>Autobranchia</taxon>
        <taxon>Pteriomorphia</taxon>
        <taxon>Mytilida</taxon>
        <taxon>Mytiloidea</taxon>
        <taxon>Mytilidae</taxon>
        <taxon>Mytilinae</taxon>
        <taxon>Mytilus</taxon>
    </lineage>
</organism>
<feature type="signal peptide" evidence="2">
    <location>
        <begin position="1"/>
        <end position="23"/>
    </location>
</feature>
<dbReference type="EMBL" id="CACVKT020002620">
    <property type="protein sequence ID" value="CAC5379108.1"/>
    <property type="molecule type" value="Genomic_DNA"/>
</dbReference>
<proteinExistence type="predicted"/>
<dbReference type="PANTHER" id="PTHR47331">
    <property type="entry name" value="PHD-TYPE DOMAIN-CONTAINING PROTEIN"/>
    <property type="match status" value="1"/>
</dbReference>
<feature type="compositionally biased region" description="Basic and acidic residues" evidence="1">
    <location>
        <begin position="58"/>
        <end position="76"/>
    </location>
</feature>
<feature type="region of interest" description="Disordered" evidence="1">
    <location>
        <begin position="22"/>
        <end position="150"/>
    </location>
</feature>
<name>A0A6J8B5A2_MYTCO</name>
<feature type="chain" id="PRO_5026960879" evidence="2">
    <location>
        <begin position="24"/>
        <end position="267"/>
    </location>
</feature>
<keyword evidence="4" id="KW-1185">Reference proteome</keyword>
<gene>
    <name evidence="3" type="ORF">MCOR_15201</name>
</gene>
<feature type="compositionally biased region" description="Low complexity" evidence="1">
    <location>
        <begin position="22"/>
        <end position="32"/>
    </location>
</feature>
<evidence type="ECO:0000313" key="3">
    <source>
        <dbReference type="EMBL" id="CAC5379108.1"/>
    </source>
</evidence>
<feature type="compositionally biased region" description="Basic and acidic residues" evidence="1">
    <location>
        <begin position="114"/>
        <end position="137"/>
    </location>
</feature>
<dbReference type="AlphaFoldDB" id="A0A6J8B5A2"/>
<feature type="compositionally biased region" description="Low complexity" evidence="1">
    <location>
        <begin position="89"/>
        <end position="98"/>
    </location>
</feature>